<name>K8EJD4_9CHLO</name>
<gene>
    <name evidence="2" type="ordered locus">Bathy10g02830</name>
</gene>
<protein>
    <submittedName>
        <fullName evidence="2">Uncharacterized protein</fullName>
    </submittedName>
</protein>
<feature type="region of interest" description="Disordered" evidence="1">
    <location>
        <begin position="18"/>
        <end position="76"/>
    </location>
</feature>
<organism evidence="2 3">
    <name type="scientific">Bathycoccus prasinos</name>
    <dbReference type="NCBI Taxonomy" id="41875"/>
    <lineage>
        <taxon>Eukaryota</taxon>
        <taxon>Viridiplantae</taxon>
        <taxon>Chlorophyta</taxon>
        <taxon>Mamiellophyceae</taxon>
        <taxon>Mamiellales</taxon>
        <taxon>Bathycoccaceae</taxon>
        <taxon>Bathycoccus</taxon>
    </lineage>
</organism>
<dbReference type="RefSeq" id="XP_007510608.1">
    <property type="nucleotide sequence ID" value="XM_007510546.1"/>
</dbReference>
<proteinExistence type="predicted"/>
<reference evidence="2 3" key="1">
    <citation type="submission" date="2011-10" db="EMBL/GenBank/DDBJ databases">
        <authorList>
            <person name="Genoscope - CEA"/>
        </authorList>
    </citation>
    <scope>NUCLEOTIDE SEQUENCE [LARGE SCALE GENOMIC DNA]</scope>
    <source>
        <strain evidence="2 3">RCC 1105</strain>
    </source>
</reference>
<dbReference type="KEGG" id="bpg:Bathy10g02830"/>
<evidence type="ECO:0000313" key="3">
    <source>
        <dbReference type="Proteomes" id="UP000198341"/>
    </source>
</evidence>
<evidence type="ECO:0000256" key="1">
    <source>
        <dbReference type="SAM" id="MobiDB-lite"/>
    </source>
</evidence>
<dbReference type="Proteomes" id="UP000198341">
    <property type="component" value="Chromosome 10"/>
</dbReference>
<dbReference type="EMBL" id="FO082269">
    <property type="protein sequence ID" value="CCO18141.1"/>
    <property type="molecule type" value="Genomic_DNA"/>
</dbReference>
<keyword evidence="3" id="KW-1185">Reference proteome</keyword>
<accession>K8EJD4</accession>
<feature type="compositionally biased region" description="Polar residues" evidence="1">
    <location>
        <begin position="34"/>
        <end position="47"/>
    </location>
</feature>
<evidence type="ECO:0000313" key="2">
    <source>
        <dbReference type="EMBL" id="CCO18141.1"/>
    </source>
</evidence>
<dbReference type="GeneID" id="19013358"/>
<sequence>MLRTKAEAAEVVVDRAQAAEAGDRADEVAAADLTPTTTARKSANTGRSEARIRHTKGGNPRKGEKEEAEDKEDKKE</sequence>
<dbReference type="AlphaFoldDB" id="K8EJD4"/>